<feature type="domain" description="HTH tetR-type" evidence="4">
    <location>
        <begin position="23"/>
        <end position="83"/>
    </location>
</feature>
<evidence type="ECO:0000313" key="5">
    <source>
        <dbReference type="EMBL" id="NDW07991.1"/>
    </source>
</evidence>
<dbReference type="SUPFAM" id="SSF46689">
    <property type="entry name" value="Homeodomain-like"/>
    <property type="match status" value="1"/>
</dbReference>
<dbReference type="RefSeq" id="WP_163466442.1">
    <property type="nucleotide sequence ID" value="NZ_JAAAMG010000050.1"/>
</dbReference>
<dbReference type="InterPro" id="IPR050109">
    <property type="entry name" value="HTH-type_TetR-like_transc_reg"/>
</dbReference>
<dbReference type="Pfam" id="PF00440">
    <property type="entry name" value="TetR_N"/>
    <property type="match status" value="1"/>
</dbReference>
<sequence>MVKRLPNTVAARSRGRPSPDRSRELTRLIISLARQNFMTLGYGETSIDLIVHQAKISKKTFYARFANKDELFEAVCLQIVEERFVGAGFSMVEGGDLAERLETVALQLLEQALQPEITTFYHNLLVMSSTIPGVIAAVNKATEQLHQPLARILDEAVVAGELRPMDTLVASRRFFDGTVLPHIDRVHLGLREPTVTEADKAEVRDYVEFFIRGYHPLTSKVR</sequence>
<organism evidence="5 6">
    <name type="scientific">Jiella pacifica</name>
    <dbReference type="NCBI Taxonomy" id="2696469"/>
    <lineage>
        <taxon>Bacteria</taxon>
        <taxon>Pseudomonadati</taxon>
        <taxon>Pseudomonadota</taxon>
        <taxon>Alphaproteobacteria</taxon>
        <taxon>Hyphomicrobiales</taxon>
        <taxon>Aurantimonadaceae</taxon>
        <taxon>Jiella</taxon>
    </lineage>
</organism>
<keyword evidence="1 2" id="KW-0238">DNA-binding</keyword>
<dbReference type="InterPro" id="IPR036271">
    <property type="entry name" value="Tet_transcr_reg_TetR-rel_C_sf"/>
</dbReference>
<evidence type="ECO:0000256" key="1">
    <source>
        <dbReference type="ARBA" id="ARBA00023125"/>
    </source>
</evidence>
<dbReference type="InterPro" id="IPR001647">
    <property type="entry name" value="HTH_TetR"/>
</dbReference>
<name>A0A6N9T9Q4_9HYPH</name>
<feature type="DNA-binding region" description="H-T-H motif" evidence="2">
    <location>
        <begin position="46"/>
        <end position="65"/>
    </location>
</feature>
<dbReference type="Pfam" id="PF14246">
    <property type="entry name" value="TetR_C_7"/>
    <property type="match status" value="1"/>
</dbReference>
<dbReference type="PROSITE" id="PS50977">
    <property type="entry name" value="HTH_TETR_2"/>
    <property type="match status" value="1"/>
</dbReference>
<dbReference type="GO" id="GO:0003700">
    <property type="term" value="F:DNA-binding transcription factor activity"/>
    <property type="evidence" value="ECO:0007669"/>
    <property type="project" value="TreeGrafter"/>
</dbReference>
<dbReference type="PANTHER" id="PTHR30055:SF146">
    <property type="entry name" value="HTH-TYPE TRANSCRIPTIONAL DUAL REGULATOR CECR"/>
    <property type="match status" value="1"/>
</dbReference>
<evidence type="ECO:0000256" key="3">
    <source>
        <dbReference type="SAM" id="MobiDB-lite"/>
    </source>
</evidence>
<dbReference type="Proteomes" id="UP000469011">
    <property type="component" value="Unassembled WGS sequence"/>
</dbReference>
<dbReference type="GO" id="GO:0000976">
    <property type="term" value="F:transcription cis-regulatory region binding"/>
    <property type="evidence" value="ECO:0007669"/>
    <property type="project" value="TreeGrafter"/>
</dbReference>
<protein>
    <submittedName>
        <fullName evidence="5">TetR family transcriptional regulator</fullName>
    </submittedName>
</protein>
<evidence type="ECO:0000313" key="6">
    <source>
        <dbReference type="Proteomes" id="UP000469011"/>
    </source>
</evidence>
<proteinExistence type="predicted"/>
<dbReference type="Gene3D" id="1.10.357.10">
    <property type="entry name" value="Tetracycline Repressor, domain 2"/>
    <property type="match status" value="1"/>
</dbReference>
<gene>
    <name evidence="5" type="ORF">GTK09_26780</name>
</gene>
<keyword evidence="6" id="KW-1185">Reference proteome</keyword>
<evidence type="ECO:0000259" key="4">
    <source>
        <dbReference type="PROSITE" id="PS50977"/>
    </source>
</evidence>
<reference evidence="5 6" key="1">
    <citation type="submission" date="2020-01" db="EMBL/GenBank/DDBJ databases">
        <title>Jiella pacifica sp. nov.</title>
        <authorList>
            <person name="Xue Z."/>
            <person name="Zhu S."/>
            <person name="Chen J."/>
            <person name="Yang J."/>
        </authorList>
    </citation>
    <scope>NUCLEOTIDE SEQUENCE [LARGE SCALE GENOMIC DNA]</scope>
    <source>
        <strain evidence="5 6">40Bstr34</strain>
    </source>
</reference>
<dbReference type="SUPFAM" id="SSF48498">
    <property type="entry name" value="Tetracyclin repressor-like, C-terminal domain"/>
    <property type="match status" value="1"/>
</dbReference>
<evidence type="ECO:0000256" key="2">
    <source>
        <dbReference type="PROSITE-ProRule" id="PRU00335"/>
    </source>
</evidence>
<dbReference type="PANTHER" id="PTHR30055">
    <property type="entry name" value="HTH-TYPE TRANSCRIPTIONAL REGULATOR RUTR"/>
    <property type="match status" value="1"/>
</dbReference>
<dbReference type="AlphaFoldDB" id="A0A6N9T9Q4"/>
<dbReference type="InterPro" id="IPR039536">
    <property type="entry name" value="TetR_C_Proteobacteria"/>
</dbReference>
<feature type="region of interest" description="Disordered" evidence="3">
    <location>
        <begin position="1"/>
        <end position="22"/>
    </location>
</feature>
<comment type="caution">
    <text evidence="5">The sequence shown here is derived from an EMBL/GenBank/DDBJ whole genome shotgun (WGS) entry which is preliminary data.</text>
</comment>
<dbReference type="InterPro" id="IPR009057">
    <property type="entry name" value="Homeodomain-like_sf"/>
</dbReference>
<accession>A0A6N9T9Q4</accession>
<dbReference type="EMBL" id="JAAAMG010000050">
    <property type="protein sequence ID" value="NDW07991.1"/>
    <property type="molecule type" value="Genomic_DNA"/>
</dbReference>